<proteinExistence type="predicted"/>
<dbReference type="EMBL" id="BK016017">
    <property type="protein sequence ID" value="DAF89808.1"/>
    <property type="molecule type" value="Genomic_DNA"/>
</dbReference>
<protein>
    <submittedName>
        <fullName evidence="1">Uncharacterized protein</fullName>
    </submittedName>
</protein>
<evidence type="ECO:0000313" key="1">
    <source>
        <dbReference type="EMBL" id="DAF89808.1"/>
    </source>
</evidence>
<organism evidence="1">
    <name type="scientific">Siphoviridae sp. cteLh2</name>
    <dbReference type="NCBI Taxonomy" id="2825590"/>
    <lineage>
        <taxon>Viruses</taxon>
        <taxon>Duplodnaviria</taxon>
        <taxon>Heunggongvirae</taxon>
        <taxon>Uroviricota</taxon>
        <taxon>Caudoviricetes</taxon>
    </lineage>
</organism>
<sequence>MKFYEFNKYEYYGLVLAIDEEWAKRGYQDIVADLEDEEKELSPDIISEEQVLEKYKKAKIDGCNTVEEKINDFNVMVRSFKEYVSKCKEPYMVLLVDGALC</sequence>
<accession>A0A8S5U5Q5</accession>
<name>A0A8S5U5Q5_9CAUD</name>
<reference evidence="1" key="1">
    <citation type="journal article" date="2021" name="Proc. Natl. Acad. Sci. U.S.A.">
        <title>A Catalog of Tens of Thousands of Viruses from Human Metagenomes Reveals Hidden Associations with Chronic Diseases.</title>
        <authorList>
            <person name="Tisza M.J."/>
            <person name="Buck C.B."/>
        </authorList>
    </citation>
    <scope>NUCLEOTIDE SEQUENCE</scope>
    <source>
        <strain evidence="1">CteLh2</strain>
    </source>
</reference>